<feature type="domain" description="SGNH hydrolase-type esterase" evidence="2">
    <location>
        <begin position="102"/>
        <end position="263"/>
    </location>
</feature>
<dbReference type="InterPro" id="IPR013830">
    <property type="entry name" value="SGNH_hydro"/>
</dbReference>
<name>H0QR81_ARTG1</name>
<sequence>MLQASTRALLIGPVIAASVFLAGCGAAMEPASGAGSAAPRAAAPVAAPGEAVAAGSAVVSDLGAAVDPASLPAGALYRNPANGRDEVIVGNIAHTALLIGDSQSEPQASWPRRALTGLGYDVFFCGKGGTGFVASNGTTGNYVDALQRGDWHLPYGFPPLVLIEGGGNDAKQGASNEQISANADRLITTIKQRYPGAKLAMVGTLGKGADHGGARRAEVDALLGTVAADHGIPFVSVGDWLTRYGLESQLKDSVHMNGEGHRALGELLGDRLAKLGLRLS</sequence>
<feature type="chain" id="PRO_5039646649" description="SGNH hydrolase-type esterase domain-containing protein" evidence="1">
    <location>
        <begin position="17"/>
        <end position="280"/>
    </location>
</feature>
<dbReference type="EMBL" id="BAEG01000085">
    <property type="protein sequence ID" value="GAB15555.1"/>
    <property type="molecule type" value="Genomic_DNA"/>
</dbReference>
<dbReference type="InterPro" id="IPR051532">
    <property type="entry name" value="Ester_Hydrolysis_Enzymes"/>
</dbReference>
<dbReference type="PANTHER" id="PTHR30383">
    <property type="entry name" value="THIOESTERASE 1/PROTEASE 1/LYSOPHOSPHOLIPASE L1"/>
    <property type="match status" value="1"/>
</dbReference>
<evidence type="ECO:0000313" key="3">
    <source>
        <dbReference type="EMBL" id="GAB15555.1"/>
    </source>
</evidence>
<gene>
    <name evidence="3" type="ORF">ARGLB_085_02390</name>
</gene>
<dbReference type="CDD" id="cd00229">
    <property type="entry name" value="SGNH_hydrolase"/>
    <property type="match status" value="1"/>
</dbReference>
<dbReference type="Proteomes" id="UP000003828">
    <property type="component" value="Unassembled WGS sequence"/>
</dbReference>
<feature type="signal peptide" evidence="1">
    <location>
        <begin position="1"/>
        <end position="16"/>
    </location>
</feature>
<evidence type="ECO:0000256" key="1">
    <source>
        <dbReference type="SAM" id="SignalP"/>
    </source>
</evidence>
<protein>
    <recommendedName>
        <fullName evidence="2">SGNH hydrolase-type esterase domain-containing protein</fullName>
    </recommendedName>
</protein>
<accession>H0QR81</accession>
<dbReference type="Pfam" id="PF13472">
    <property type="entry name" value="Lipase_GDSL_2"/>
    <property type="match status" value="1"/>
</dbReference>
<dbReference type="OrthoDB" id="8215557at2"/>
<keyword evidence="4" id="KW-1185">Reference proteome</keyword>
<reference evidence="3 4" key="1">
    <citation type="submission" date="2011-12" db="EMBL/GenBank/DDBJ databases">
        <title>Whole genome shotgun sequence of Arthrobacter globiformis NBRC 12137.</title>
        <authorList>
            <person name="Miyazawa S."/>
            <person name="Hosoyama A."/>
            <person name="Tsuchikane K."/>
            <person name="Katsumata H."/>
            <person name="Yamazaki S."/>
            <person name="Fujita N."/>
        </authorList>
    </citation>
    <scope>NUCLEOTIDE SEQUENCE [LARGE SCALE GENOMIC DNA]</scope>
    <source>
        <strain evidence="3 4">NBRC 12137</strain>
    </source>
</reference>
<keyword evidence="1" id="KW-0732">Signal</keyword>
<dbReference type="RefSeq" id="WP_003805174.1">
    <property type="nucleotide sequence ID" value="NZ_BAEG01000085.1"/>
</dbReference>
<proteinExistence type="predicted"/>
<dbReference type="eggNOG" id="COG2755">
    <property type="taxonomic scope" value="Bacteria"/>
</dbReference>
<comment type="caution">
    <text evidence="3">The sequence shown here is derived from an EMBL/GenBank/DDBJ whole genome shotgun (WGS) entry which is preliminary data.</text>
</comment>
<evidence type="ECO:0000259" key="2">
    <source>
        <dbReference type="Pfam" id="PF13472"/>
    </source>
</evidence>
<organism evidence="3 4">
    <name type="scientific">Arthrobacter globiformis (strain ATCC 8010 / DSM 20124 / JCM 1332 / NBRC 12137 / NCIMB 8907 / NRRL B-2979 / 168)</name>
    <dbReference type="NCBI Taxonomy" id="1077972"/>
    <lineage>
        <taxon>Bacteria</taxon>
        <taxon>Bacillati</taxon>
        <taxon>Actinomycetota</taxon>
        <taxon>Actinomycetes</taxon>
        <taxon>Micrococcales</taxon>
        <taxon>Micrococcaceae</taxon>
        <taxon>Arthrobacter</taxon>
    </lineage>
</organism>
<dbReference type="PANTHER" id="PTHR30383:SF29">
    <property type="entry name" value="SGNH HYDROLASE-TYPE ESTERASE DOMAIN-CONTAINING PROTEIN"/>
    <property type="match status" value="1"/>
</dbReference>
<dbReference type="AlphaFoldDB" id="H0QR81"/>
<dbReference type="STRING" id="1077972.ARGLB_085_02390"/>
<dbReference type="SUPFAM" id="SSF52266">
    <property type="entry name" value="SGNH hydrolase"/>
    <property type="match status" value="1"/>
</dbReference>
<dbReference type="InterPro" id="IPR036514">
    <property type="entry name" value="SGNH_hydro_sf"/>
</dbReference>
<dbReference type="PROSITE" id="PS51257">
    <property type="entry name" value="PROKAR_LIPOPROTEIN"/>
    <property type="match status" value="1"/>
</dbReference>
<evidence type="ECO:0000313" key="4">
    <source>
        <dbReference type="Proteomes" id="UP000003828"/>
    </source>
</evidence>
<dbReference type="Gene3D" id="3.40.50.1110">
    <property type="entry name" value="SGNH hydrolase"/>
    <property type="match status" value="1"/>
</dbReference>